<proteinExistence type="inferred from homology"/>
<keyword evidence="15" id="KW-1185">Reference proteome</keyword>
<comment type="catalytic activity">
    <reaction evidence="9 11">
        <text>carboxyspermidine + H(+) = spermidine + CO2</text>
        <dbReference type="Rhea" id="RHEA:34095"/>
        <dbReference type="ChEBI" id="CHEBI:15378"/>
        <dbReference type="ChEBI" id="CHEBI:16526"/>
        <dbReference type="ChEBI" id="CHEBI:57834"/>
        <dbReference type="ChEBI" id="CHEBI:65072"/>
        <dbReference type="EC" id="4.1.1.96"/>
    </reaction>
</comment>
<dbReference type="InterPro" id="IPR022643">
    <property type="entry name" value="De-COase2_C"/>
</dbReference>
<dbReference type="AlphaFoldDB" id="A0A2K8KZN2"/>
<keyword evidence="5 11" id="KW-0663">Pyridoxal phosphate</keyword>
<evidence type="ECO:0000256" key="3">
    <source>
        <dbReference type="ARBA" id="ARBA00013633"/>
    </source>
</evidence>
<dbReference type="EC" id="4.1.1.96" evidence="2 11"/>
<evidence type="ECO:0000313" key="14">
    <source>
        <dbReference type="EMBL" id="ATX80403.1"/>
    </source>
</evidence>
<keyword evidence="11" id="KW-0620">Polyamine biosynthesis</keyword>
<keyword evidence="7 11" id="KW-0456">Lyase</keyword>
<evidence type="ECO:0000256" key="8">
    <source>
        <dbReference type="ARBA" id="ARBA00025802"/>
    </source>
</evidence>
<dbReference type="RefSeq" id="WP_100278174.1">
    <property type="nucleotide sequence ID" value="NZ_CP018799.1"/>
</dbReference>
<evidence type="ECO:0000256" key="2">
    <source>
        <dbReference type="ARBA" id="ARBA00012259"/>
    </source>
</evidence>
<dbReference type="InterPro" id="IPR029066">
    <property type="entry name" value="PLP-binding_barrel"/>
</dbReference>
<dbReference type="KEGG" id="maes:Ga0123461_1997"/>
<name>A0A2K8KZN2_MARES</name>
<dbReference type="GO" id="GO:0008836">
    <property type="term" value="F:diaminopimelate decarboxylase activity"/>
    <property type="evidence" value="ECO:0007669"/>
    <property type="project" value="TreeGrafter"/>
</dbReference>
<reference evidence="14 15" key="1">
    <citation type="submission" date="2016-12" db="EMBL/GenBank/DDBJ databases">
        <title>Isolation and genomic insights into novel planktonic Zetaproteobacteria from stratified waters of the Chesapeake Bay.</title>
        <authorList>
            <person name="McAllister S.M."/>
            <person name="Kato S."/>
            <person name="Chan C.S."/>
            <person name="Chiu B.K."/>
            <person name="Field E.K."/>
        </authorList>
    </citation>
    <scope>NUCLEOTIDE SEQUENCE [LARGE SCALE GENOMIC DNA]</scope>
    <source>
        <strain evidence="14 15">CP-5</strain>
    </source>
</reference>
<comment type="catalytic activity">
    <reaction evidence="10 11">
        <text>carboxynorspermidine + H(+) = norspermidine + CO2</text>
        <dbReference type="Rhea" id="RHEA:34099"/>
        <dbReference type="ChEBI" id="CHEBI:15378"/>
        <dbReference type="ChEBI" id="CHEBI:16526"/>
        <dbReference type="ChEBI" id="CHEBI:57920"/>
        <dbReference type="ChEBI" id="CHEBI:65070"/>
        <dbReference type="EC" id="4.1.1.96"/>
    </reaction>
</comment>
<feature type="domain" description="Orn/DAP/Arg decarboxylase 2 C-terminal" evidence="13">
    <location>
        <begin position="245"/>
        <end position="333"/>
    </location>
</feature>
<evidence type="ECO:0000256" key="11">
    <source>
        <dbReference type="PIRNR" id="PIRNR038941"/>
    </source>
</evidence>
<evidence type="ECO:0000313" key="15">
    <source>
        <dbReference type="Proteomes" id="UP000231701"/>
    </source>
</evidence>
<dbReference type="Pfam" id="PF00278">
    <property type="entry name" value="Orn_DAP_Arg_deC"/>
    <property type="match status" value="1"/>
</dbReference>
<evidence type="ECO:0000256" key="10">
    <source>
        <dbReference type="ARBA" id="ARBA00047389"/>
    </source>
</evidence>
<sequence>MSFDLNQIPSPCYLLEEERLIGNLELLKRVQEESGCKIILALKGFSMWSTFDLVRKYLPGCTASSLYELKLSDEKFGGESHIYSAAYREDEFDEVCSLAGHIVFNSVNQWQRFSKQAIKAGVSCGLRVNPGISEVDTDLYNPCFTGSRLGVRPEHLKGAKLSGIEGLHAHALCENLADSSVALIDAFEEKFADYIPWLKWVNFGGGHLMTHAGYDVDKLIARIKAFRERWKVKVYLEPGGAVAWRTGPLITSVLDIVPTDGLDVAILDISATAHMPDVLEMPYRPTITDAGKAGDKGHTYRLGGTSCLAGDVIGDYSFDRPLEIGSRLVFEDMIHYTMVKTTMFNGVRHPDIGIWHTDNSFELVRRFTYEDFRDRLS</sequence>
<evidence type="ECO:0000256" key="9">
    <source>
        <dbReference type="ARBA" id="ARBA00047351"/>
    </source>
</evidence>
<dbReference type="OrthoDB" id="9804410at2"/>
<evidence type="ECO:0000256" key="1">
    <source>
        <dbReference type="ARBA" id="ARBA00001933"/>
    </source>
</evidence>
<keyword evidence="4 11" id="KW-0210">Decarboxylase</keyword>
<dbReference type="EMBL" id="CP018799">
    <property type="protein sequence ID" value="ATX80403.1"/>
    <property type="molecule type" value="Genomic_DNA"/>
</dbReference>
<keyword evidence="6 11" id="KW-0745">Spermidine biosynthesis</keyword>
<dbReference type="SUPFAM" id="SSF50621">
    <property type="entry name" value="Alanine racemase C-terminal domain-like"/>
    <property type="match status" value="1"/>
</dbReference>
<dbReference type="GO" id="GO:0008295">
    <property type="term" value="P:spermidine biosynthetic process"/>
    <property type="evidence" value="ECO:0007669"/>
    <property type="project" value="UniProtKB-KW"/>
</dbReference>
<organism evidence="14 15">
    <name type="scientific">Mariprofundus aestuarium</name>
    <dbReference type="NCBI Taxonomy" id="1921086"/>
    <lineage>
        <taxon>Bacteria</taxon>
        <taxon>Pseudomonadati</taxon>
        <taxon>Pseudomonadota</taxon>
        <taxon>Candidatius Mariprofundia</taxon>
        <taxon>Mariprofundales</taxon>
        <taxon>Mariprofundaceae</taxon>
        <taxon>Mariprofundus</taxon>
    </lineage>
</organism>
<comment type="function">
    <text evidence="11">Catalyzes the decarboxylation of carboxynorspermidine and carboxyspermidine.</text>
</comment>
<dbReference type="InterPro" id="IPR009006">
    <property type="entry name" value="Ala_racemase/Decarboxylase_C"/>
</dbReference>
<evidence type="ECO:0000256" key="7">
    <source>
        <dbReference type="ARBA" id="ARBA00023239"/>
    </source>
</evidence>
<evidence type="ECO:0000259" key="13">
    <source>
        <dbReference type="Pfam" id="PF00278"/>
    </source>
</evidence>
<gene>
    <name evidence="14" type="ORF">Ga0123461_1997</name>
</gene>
<dbReference type="PANTHER" id="PTHR43727:SF1">
    <property type="entry name" value="CARBOXYNORSPERMIDINE_CARBOXYSPERMIDINE DECARBOXYLASE"/>
    <property type="match status" value="1"/>
</dbReference>
<dbReference type="CDD" id="cd06829">
    <property type="entry name" value="PLPDE_III_CANSDC"/>
    <property type="match status" value="1"/>
</dbReference>
<keyword evidence="11" id="KW-0963">Cytoplasm</keyword>
<dbReference type="Gene3D" id="2.40.37.10">
    <property type="entry name" value="Lyase, Ornithine Decarboxylase, Chain A, domain 1"/>
    <property type="match status" value="1"/>
</dbReference>
<dbReference type="GO" id="GO:0005737">
    <property type="term" value="C:cytoplasm"/>
    <property type="evidence" value="ECO:0007669"/>
    <property type="project" value="UniProtKB-SubCell"/>
</dbReference>
<comment type="similarity">
    <text evidence="8 11">Belongs to the Orn/Lys/Arg decarboxylase class-II family. NspC subfamily.</text>
</comment>
<dbReference type="Gene3D" id="3.20.20.10">
    <property type="entry name" value="Alanine racemase"/>
    <property type="match status" value="1"/>
</dbReference>
<evidence type="ECO:0000256" key="12">
    <source>
        <dbReference type="PIRSR" id="PIRSR038941-1"/>
    </source>
</evidence>
<accession>A0A2K8KZN2</accession>
<evidence type="ECO:0000256" key="6">
    <source>
        <dbReference type="ARBA" id="ARBA00023066"/>
    </source>
</evidence>
<dbReference type="GO" id="GO:0009089">
    <property type="term" value="P:lysine biosynthetic process via diaminopimelate"/>
    <property type="evidence" value="ECO:0007669"/>
    <property type="project" value="TreeGrafter"/>
</dbReference>
<dbReference type="Proteomes" id="UP000231701">
    <property type="component" value="Chromosome"/>
</dbReference>
<dbReference type="InterPro" id="IPR005730">
    <property type="entry name" value="Nsp_de-COase"/>
</dbReference>
<dbReference type="FunFam" id="3.20.20.10:FF:000012">
    <property type="entry name" value="Carboxynorspermidine/carboxyspermidine decarboxylase"/>
    <property type="match status" value="1"/>
</dbReference>
<comment type="cofactor">
    <cofactor evidence="1 11">
        <name>pyridoxal 5'-phosphate</name>
        <dbReference type="ChEBI" id="CHEBI:597326"/>
    </cofactor>
</comment>
<comment type="subcellular location">
    <subcellularLocation>
        <location evidence="11">Cytoplasm</location>
    </subcellularLocation>
</comment>
<dbReference type="PIRSF" id="PIRSF038941">
    <property type="entry name" value="NspC"/>
    <property type="match status" value="1"/>
</dbReference>
<dbReference type="NCBIfam" id="TIGR01047">
    <property type="entry name" value="nspC"/>
    <property type="match status" value="1"/>
</dbReference>
<protein>
    <recommendedName>
        <fullName evidence="3 11">Carboxynorspermidine/carboxyspermidine decarboxylase</fullName>
        <shortName evidence="11">CANS DC/CAS DC</shortName>
        <shortName evidence="11">CANSDC/CASDC</shortName>
        <ecNumber evidence="2 11">4.1.1.96</ecNumber>
    </recommendedName>
</protein>
<evidence type="ECO:0000256" key="4">
    <source>
        <dbReference type="ARBA" id="ARBA00022793"/>
    </source>
</evidence>
<dbReference type="PANTHER" id="PTHR43727">
    <property type="entry name" value="DIAMINOPIMELATE DECARBOXYLASE"/>
    <property type="match status" value="1"/>
</dbReference>
<dbReference type="SUPFAM" id="SSF51419">
    <property type="entry name" value="PLP-binding barrel"/>
    <property type="match status" value="1"/>
</dbReference>
<evidence type="ECO:0000256" key="5">
    <source>
        <dbReference type="ARBA" id="ARBA00022898"/>
    </source>
</evidence>
<dbReference type="GO" id="GO:0045312">
    <property type="term" value="P:nor-spermidine biosynthetic process"/>
    <property type="evidence" value="ECO:0007669"/>
    <property type="project" value="InterPro"/>
</dbReference>
<comment type="subunit">
    <text evidence="11">Homodimer.</text>
</comment>
<feature type="binding site" evidence="12">
    <location>
        <position position="277"/>
    </location>
    <ligand>
        <name>substrate</name>
    </ligand>
</feature>